<organism evidence="2">
    <name type="scientific">uncultured Thermomicrobiales bacterium</name>
    <dbReference type="NCBI Taxonomy" id="1645740"/>
    <lineage>
        <taxon>Bacteria</taxon>
        <taxon>Pseudomonadati</taxon>
        <taxon>Thermomicrobiota</taxon>
        <taxon>Thermomicrobia</taxon>
        <taxon>Thermomicrobiales</taxon>
        <taxon>environmental samples</taxon>
    </lineage>
</organism>
<proteinExistence type="predicted"/>
<accession>A0A6J4U571</accession>
<dbReference type="AlphaFoldDB" id="A0A6J4U571"/>
<feature type="compositionally biased region" description="Gly residues" evidence="1">
    <location>
        <begin position="48"/>
        <end position="69"/>
    </location>
</feature>
<dbReference type="EMBL" id="CADCWG010000036">
    <property type="protein sequence ID" value="CAA9538742.1"/>
    <property type="molecule type" value="Genomic_DNA"/>
</dbReference>
<sequence length="69" mass="6484">GLVRPGQVPGSQTLGQGAGSSRPPASQSTPRWPPGFGRTPSAAAISGGRSGAGGECPAGVQGSGGRTGV</sequence>
<evidence type="ECO:0000256" key="1">
    <source>
        <dbReference type="SAM" id="MobiDB-lite"/>
    </source>
</evidence>
<name>A0A6J4U571_9BACT</name>
<evidence type="ECO:0000313" key="2">
    <source>
        <dbReference type="EMBL" id="CAA9538742.1"/>
    </source>
</evidence>
<feature type="region of interest" description="Disordered" evidence="1">
    <location>
        <begin position="1"/>
        <end position="69"/>
    </location>
</feature>
<feature type="non-terminal residue" evidence="2">
    <location>
        <position position="1"/>
    </location>
</feature>
<reference evidence="2" key="1">
    <citation type="submission" date="2020-02" db="EMBL/GenBank/DDBJ databases">
        <authorList>
            <person name="Meier V. D."/>
        </authorList>
    </citation>
    <scope>NUCLEOTIDE SEQUENCE</scope>
    <source>
        <strain evidence="2">AVDCRST_MAG49</strain>
    </source>
</reference>
<gene>
    <name evidence="2" type="ORF">AVDCRST_MAG49-610</name>
</gene>
<protein>
    <submittedName>
        <fullName evidence="2">Uncharacterized protein</fullName>
    </submittedName>
</protein>
<feature type="non-terminal residue" evidence="2">
    <location>
        <position position="69"/>
    </location>
</feature>